<dbReference type="eggNOG" id="COG2080">
    <property type="taxonomic scope" value="Bacteria"/>
</dbReference>
<dbReference type="Gene3D" id="1.10.150.120">
    <property type="entry name" value="[2Fe-2S]-binding domain"/>
    <property type="match status" value="1"/>
</dbReference>
<protein>
    <submittedName>
        <fullName evidence="7">(2Fe-2S)-binding domain protein</fullName>
    </submittedName>
</protein>
<dbReference type="InterPro" id="IPR036884">
    <property type="entry name" value="2Fe-2S-bd_dom_sf"/>
</dbReference>
<dbReference type="SUPFAM" id="SSF47741">
    <property type="entry name" value="CO dehydrogenase ISP C-domain like"/>
    <property type="match status" value="1"/>
</dbReference>
<keyword evidence="8" id="KW-1185">Reference proteome</keyword>
<dbReference type="InterPro" id="IPR006058">
    <property type="entry name" value="2Fe2S_fd_BS"/>
</dbReference>
<evidence type="ECO:0000256" key="2">
    <source>
        <dbReference type="ARBA" id="ARBA00022723"/>
    </source>
</evidence>
<keyword evidence="5" id="KW-0411">Iron-sulfur</keyword>
<evidence type="ECO:0000256" key="1">
    <source>
        <dbReference type="ARBA" id="ARBA00022714"/>
    </source>
</evidence>
<dbReference type="HOGENOM" id="CLU_052511_3_1_11"/>
<dbReference type="AlphaFoldDB" id="D3F4S2"/>
<reference evidence="8" key="2">
    <citation type="submission" date="2010-01" db="EMBL/GenBank/DDBJ databases">
        <title>The complete genome of Conexibacter woesei DSM 14684.</title>
        <authorList>
            <consortium name="US DOE Joint Genome Institute (JGI-PGF)"/>
            <person name="Lucas S."/>
            <person name="Copeland A."/>
            <person name="Lapidus A."/>
            <person name="Glavina del Rio T."/>
            <person name="Dalin E."/>
            <person name="Tice H."/>
            <person name="Bruce D."/>
            <person name="Goodwin L."/>
            <person name="Pitluck S."/>
            <person name="Kyrpides N."/>
            <person name="Mavromatis K."/>
            <person name="Ivanova N."/>
            <person name="Mikhailova N."/>
            <person name="Chertkov O."/>
            <person name="Brettin T."/>
            <person name="Detter J.C."/>
            <person name="Han C."/>
            <person name="Larimer F."/>
            <person name="Land M."/>
            <person name="Hauser L."/>
            <person name="Markowitz V."/>
            <person name="Cheng J.-F."/>
            <person name="Hugenholtz P."/>
            <person name="Woyke T."/>
            <person name="Wu D."/>
            <person name="Pukall R."/>
            <person name="Steenblock K."/>
            <person name="Schneider S."/>
            <person name="Klenk H.-P."/>
            <person name="Eisen J.A."/>
        </authorList>
    </citation>
    <scope>NUCLEOTIDE SEQUENCE [LARGE SCALE GENOMIC DNA]</scope>
    <source>
        <strain evidence="8">DSM 14684 / CIP 108061 / JCM 11494 / NBRC 100937 / ID131577</strain>
    </source>
</reference>
<dbReference type="PROSITE" id="PS51085">
    <property type="entry name" value="2FE2S_FER_2"/>
    <property type="match status" value="1"/>
</dbReference>
<dbReference type="InterPro" id="IPR001041">
    <property type="entry name" value="2Fe-2S_ferredoxin-type"/>
</dbReference>
<proteinExistence type="predicted"/>
<keyword evidence="4" id="KW-0408">Iron</keyword>
<dbReference type="Gene3D" id="3.10.20.30">
    <property type="match status" value="1"/>
</dbReference>
<name>D3F4S2_CONWI</name>
<evidence type="ECO:0000256" key="4">
    <source>
        <dbReference type="ARBA" id="ARBA00023004"/>
    </source>
</evidence>
<dbReference type="EMBL" id="CP001854">
    <property type="protein sequence ID" value="ADB52529.1"/>
    <property type="molecule type" value="Genomic_DNA"/>
</dbReference>
<dbReference type="InterPro" id="IPR012675">
    <property type="entry name" value="Beta-grasp_dom_sf"/>
</dbReference>
<dbReference type="PANTHER" id="PTHR44379:SF5">
    <property type="entry name" value="OXIDOREDUCTASE WITH IRON-SULFUR SUBUNIT"/>
    <property type="match status" value="1"/>
</dbReference>
<dbReference type="Pfam" id="PF01799">
    <property type="entry name" value="Fer2_2"/>
    <property type="match status" value="1"/>
</dbReference>
<evidence type="ECO:0000313" key="8">
    <source>
        <dbReference type="Proteomes" id="UP000008229"/>
    </source>
</evidence>
<dbReference type="InterPro" id="IPR036010">
    <property type="entry name" value="2Fe-2S_ferredoxin-like_sf"/>
</dbReference>
<gene>
    <name evidence="7" type="ordered locus">Cwoe_4114</name>
</gene>
<keyword evidence="2" id="KW-0479">Metal-binding</keyword>
<dbReference type="Pfam" id="PF00111">
    <property type="entry name" value="Fer2"/>
    <property type="match status" value="1"/>
</dbReference>
<evidence type="ECO:0000256" key="5">
    <source>
        <dbReference type="ARBA" id="ARBA00023014"/>
    </source>
</evidence>
<dbReference type="SUPFAM" id="SSF54292">
    <property type="entry name" value="2Fe-2S ferredoxin-like"/>
    <property type="match status" value="1"/>
</dbReference>
<dbReference type="InterPro" id="IPR051452">
    <property type="entry name" value="Diverse_Oxidoreductases"/>
</dbReference>
<dbReference type="GO" id="GO:0051537">
    <property type="term" value="F:2 iron, 2 sulfur cluster binding"/>
    <property type="evidence" value="ECO:0007669"/>
    <property type="project" value="UniProtKB-KW"/>
</dbReference>
<evidence type="ECO:0000256" key="3">
    <source>
        <dbReference type="ARBA" id="ARBA00023002"/>
    </source>
</evidence>
<sequence length="155" mass="15937">MSVVLSINGRERAVDAAPMTPLLAVLRDELHLTGAKLGCGEGRCGACTILLDDEPVVACLLPLALAEGRAVRTVEGLTGPEQPLSPLQDALLEHGGVQCGACTPGIAMSLTALLERDPDPDEAAVQQALAGNICRCTGYRKIVDAALSVAAGQRA</sequence>
<evidence type="ECO:0000259" key="6">
    <source>
        <dbReference type="PROSITE" id="PS51085"/>
    </source>
</evidence>
<keyword evidence="3" id="KW-0560">Oxidoreductase</keyword>
<keyword evidence="1" id="KW-0001">2Fe-2S</keyword>
<dbReference type="Proteomes" id="UP000008229">
    <property type="component" value="Chromosome"/>
</dbReference>
<accession>D3F4S2</accession>
<dbReference type="PROSITE" id="PS00197">
    <property type="entry name" value="2FE2S_FER_1"/>
    <property type="match status" value="1"/>
</dbReference>
<dbReference type="RefSeq" id="WP_012935580.1">
    <property type="nucleotide sequence ID" value="NC_013739.1"/>
</dbReference>
<dbReference type="GO" id="GO:0046872">
    <property type="term" value="F:metal ion binding"/>
    <property type="evidence" value="ECO:0007669"/>
    <property type="project" value="UniProtKB-KW"/>
</dbReference>
<dbReference type="STRING" id="469383.Cwoe_4114"/>
<dbReference type="KEGG" id="cwo:Cwoe_4114"/>
<reference evidence="7 8" key="1">
    <citation type="journal article" date="2010" name="Stand. Genomic Sci.">
        <title>Complete genome sequence of Conexibacter woesei type strain (ID131577).</title>
        <authorList>
            <person name="Pukall R."/>
            <person name="Lapidus A."/>
            <person name="Glavina Del Rio T."/>
            <person name="Copeland A."/>
            <person name="Tice H."/>
            <person name="Cheng J.-F."/>
            <person name="Lucas S."/>
            <person name="Chen F."/>
            <person name="Nolan M."/>
            <person name="Bruce D."/>
            <person name="Goodwin L."/>
            <person name="Pitluck S."/>
            <person name="Mavromatis K."/>
            <person name="Ivanova N."/>
            <person name="Ovchinnikova G."/>
            <person name="Pati A."/>
            <person name="Chen A."/>
            <person name="Palaniappan K."/>
            <person name="Land M."/>
            <person name="Hauser L."/>
            <person name="Chang Y.-J."/>
            <person name="Jeffries C.D."/>
            <person name="Chain P."/>
            <person name="Meincke L."/>
            <person name="Sims D."/>
            <person name="Brettin T."/>
            <person name="Detter J.C."/>
            <person name="Rohde M."/>
            <person name="Goeker M."/>
            <person name="Bristow J."/>
            <person name="Eisen J.A."/>
            <person name="Markowitz V."/>
            <person name="Kyrpides N.C."/>
            <person name="Klenk H.-P."/>
            <person name="Hugenholtz P."/>
        </authorList>
    </citation>
    <scope>NUCLEOTIDE SEQUENCE [LARGE SCALE GENOMIC DNA]</scope>
    <source>
        <strain evidence="8">DSM 14684 / CIP 108061 / JCM 11494 / NBRC 100937 / ID131577</strain>
    </source>
</reference>
<dbReference type="CDD" id="cd00207">
    <property type="entry name" value="fer2"/>
    <property type="match status" value="1"/>
</dbReference>
<dbReference type="InterPro" id="IPR002888">
    <property type="entry name" value="2Fe-2S-bd"/>
</dbReference>
<dbReference type="PANTHER" id="PTHR44379">
    <property type="entry name" value="OXIDOREDUCTASE WITH IRON-SULFUR SUBUNIT"/>
    <property type="match status" value="1"/>
</dbReference>
<dbReference type="OrthoDB" id="159930at2"/>
<evidence type="ECO:0000313" key="7">
    <source>
        <dbReference type="EMBL" id="ADB52529.1"/>
    </source>
</evidence>
<organism evidence="7 8">
    <name type="scientific">Conexibacter woesei (strain DSM 14684 / CCUG 47730 / CIP 108061 / JCM 11494 / NBRC 100937 / ID131577)</name>
    <dbReference type="NCBI Taxonomy" id="469383"/>
    <lineage>
        <taxon>Bacteria</taxon>
        <taxon>Bacillati</taxon>
        <taxon>Actinomycetota</taxon>
        <taxon>Thermoleophilia</taxon>
        <taxon>Solirubrobacterales</taxon>
        <taxon>Conexibacteraceae</taxon>
        <taxon>Conexibacter</taxon>
    </lineage>
</organism>
<dbReference type="GO" id="GO:0016491">
    <property type="term" value="F:oxidoreductase activity"/>
    <property type="evidence" value="ECO:0007669"/>
    <property type="project" value="UniProtKB-KW"/>
</dbReference>
<feature type="domain" description="2Fe-2S ferredoxin-type" evidence="6">
    <location>
        <begin position="1"/>
        <end position="77"/>
    </location>
</feature>